<dbReference type="RefSeq" id="WP_216683536.1">
    <property type="nucleotide sequence ID" value="NZ_JAHLZN010000008.1"/>
</dbReference>
<dbReference type="EMBL" id="JAHLZN010000008">
    <property type="protein sequence ID" value="MBU6113607.1"/>
    <property type="molecule type" value="Genomic_DNA"/>
</dbReference>
<reference evidence="2 3" key="1">
    <citation type="submission" date="2021-06" db="EMBL/GenBank/DDBJ databases">
        <title>Staphylococcus lentus K169 genome sequencing.</title>
        <authorList>
            <person name="Sundareshan S."/>
            <person name="Akhila D.S."/>
            <person name="Prachi D."/>
            <person name="Sivakumar R."/>
            <person name="Rajendhran J."/>
            <person name="Isloor S."/>
            <person name="Hegde N.R."/>
        </authorList>
    </citation>
    <scope>NUCLEOTIDE SEQUENCE [LARGE SCALE GENOMIC DNA]</scope>
    <source>
        <strain evidence="2 3">K169</strain>
    </source>
</reference>
<dbReference type="Pfam" id="PF02604">
    <property type="entry name" value="PhdYeFM_antitox"/>
    <property type="match status" value="1"/>
</dbReference>
<name>A0ABS6GVY1_MAMLE</name>
<comment type="function">
    <text evidence="1">Antitoxin component of a type II toxin-antitoxin (TA) system.</text>
</comment>
<accession>A0ABS6GVY1</accession>
<dbReference type="NCBIfam" id="TIGR01552">
    <property type="entry name" value="phd_fam"/>
    <property type="match status" value="1"/>
</dbReference>
<protein>
    <recommendedName>
        <fullName evidence="1">Antitoxin</fullName>
    </recommendedName>
</protein>
<evidence type="ECO:0000313" key="2">
    <source>
        <dbReference type="EMBL" id="MBU6113607.1"/>
    </source>
</evidence>
<comment type="caution">
    <text evidence="2">The sequence shown here is derived from an EMBL/GenBank/DDBJ whole genome shotgun (WGS) entry which is preliminary data.</text>
</comment>
<proteinExistence type="inferred from homology"/>
<evidence type="ECO:0000256" key="1">
    <source>
        <dbReference type="RuleBase" id="RU362080"/>
    </source>
</evidence>
<dbReference type="InterPro" id="IPR006442">
    <property type="entry name" value="Antitoxin_Phd/YefM"/>
</dbReference>
<gene>
    <name evidence="2" type="ORF">KQ656_06535</name>
</gene>
<evidence type="ECO:0000313" key="3">
    <source>
        <dbReference type="Proteomes" id="UP000770161"/>
    </source>
</evidence>
<dbReference type="Proteomes" id="UP000770161">
    <property type="component" value="Unassembled WGS sequence"/>
</dbReference>
<sequence length="88" mass="10376">MIQDDILTPEYAKKYFYNLLKKVNENHTPIIISDKKSHNSAVIISKDEWDSIQETLYLEDMGVMNKVRAREQDNSLFTNVNDINWNNL</sequence>
<organism evidence="2 3">
    <name type="scientific">Mammaliicoccus lentus</name>
    <name type="common">Staphylococcus lentus</name>
    <dbReference type="NCBI Taxonomy" id="42858"/>
    <lineage>
        <taxon>Bacteria</taxon>
        <taxon>Bacillati</taxon>
        <taxon>Bacillota</taxon>
        <taxon>Bacilli</taxon>
        <taxon>Bacillales</taxon>
        <taxon>Staphylococcaceae</taxon>
        <taxon>Mammaliicoccus</taxon>
    </lineage>
</organism>
<keyword evidence="3" id="KW-1185">Reference proteome</keyword>
<comment type="similarity">
    <text evidence="1">Belongs to the phD/YefM antitoxin family.</text>
</comment>